<organism evidence="1 2">
    <name type="scientific">Liparis tanakae</name>
    <name type="common">Tanaka's snailfish</name>
    <dbReference type="NCBI Taxonomy" id="230148"/>
    <lineage>
        <taxon>Eukaryota</taxon>
        <taxon>Metazoa</taxon>
        <taxon>Chordata</taxon>
        <taxon>Craniata</taxon>
        <taxon>Vertebrata</taxon>
        <taxon>Euteleostomi</taxon>
        <taxon>Actinopterygii</taxon>
        <taxon>Neopterygii</taxon>
        <taxon>Teleostei</taxon>
        <taxon>Neoteleostei</taxon>
        <taxon>Acanthomorphata</taxon>
        <taxon>Eupercaria</taxon>
        <taxon>Perciformes</taxon>
        <taxon>Cottioidei</taxon>
        <taxon>Cottales</taxon>
        <taxon>Liparidae</taxon>
        <taxon>Liparis</taxon>
    </lineage>
</organism>
<accession>A0A4Z2FI83</accession>
<protein>
    <submittedName>
        <fullName evidence="1">Uncharacterized protein</fullName>
    </submittedName>
</protein>
<sequence length="168" mass="18322">MEGRVYGFSCRASLALAPDKDIFHSEPKTNKHQALVFNGFTRLDGGATGPRLPCDLLGPTNHWSVTCRQGAWLQRPSPLLAISHILGIPRFREDHKGHAYNVNGPDTHRAVGGPLSCSGGAPVLQALRGFTARRIEEPDRHTDVTHWLVDGRSEASGLGISVRREGRS</sequence>
<reference evidence="1 2" key="1">
    <citation type="submission" date="2019-03" db="EMBL/GenBank/DDBJ databases">
        <title>First draft genome of Liparis tanakae, snailfish: a comprehensive survey of snailfish specific genes.</title>
        <authorList>
            <person name="Kim W."/>
            <person name="Song I."/>
            <person name="Jeong J.-H."/>
            <person name="Kim D."/>
            <person name="Kim S."/>
            <person name="Ryu S."/>
            <person name="Song J.Y."/>
            <person name="Lee S.K."/>
        </authorList>
    </citation>
    <scope>NUCLEOTIDE SEQUENCE [LARGE SCALE GENOMIC DNA]</scope>
    <source>
        <tissue evidence="1">Muscle</tissue>
    </source>
</reference>
<dbReference type="AlphaFoldDB" id="A0A4Z2FI83"/>
<comment type="caution">
    <text evidence="1">The sequence shown here is derived from an EMBL/GenBank/DDBJ whole genome shotgun (WGS) entry which is preliminary data.</text>
</comment>
<evidence type="ECO:0000313" key="2">
    <source>
        <dbReference type="Proteomes" id="UP000314294"/>
    </source>
</evidence>
<gene>
    <name evidence="1" type="ORF">EYF80_049190</name>
</gene>
<proteinExistence type="predicted"/>
<evidence type="ECO:0000313" key="1">
    <source>
        <dbReference type="EMBL" id="TNN40651.1"/>
    </source>
</evidence>
<dbReference type="EMBL" id="SRLO01001171">
    <property type="protein sequence ID" value="TNN40651.1"/>
    <property type="molecule type" value="Genomic_DNA"/>
</dbReference>
<dbReference type="Proteomes" id="UP000314294">
    <property type="component" value="Unassembled WGS sequence"/>
</dbReference>
<name>A0A4Z2FI83_9TELE</name>
<keyword evidence="2" id="KW-1185">Reference proteome</keyword>